<dbReference type="Gene3D" id="3.70.10.10">
    <property type="match status" value="1"/>
</dbReference>
<dbReference type="InterPro" id="IPR046938">
    <property type="entry name" value="DNA_clamp_sf"/>
</dbReference>
<dbReference type="PIRSF" id="PIRSF000804">
    <property type="entry name" value="DNA_pol_III_b"/>
    <property type="match status" value="1"/>
</dbReference>
<evidence type="ECO:0000256" key="2">
    <source>
        <dbReference type="ARBA" id="ARBA00010752"/>
    </source>
</evidence>
<keyword evidence="4 10" id="KW-0963">Cytoplasm</keyword>
<dbReference type="SMART" id="SM00480">
    <property type="entry name" value="POL3Bc"/>
    <property type="match status" value="1"/>
</dbReference>
<comment type="function">
    <text evidence="10">Confers DNA tethering and processivity to DNA polymerases and other proteins. Acts as a clamp, forming a ring around DNA (a reaction catalyzed by the clamp-loading complex) which diffuses in an ATP-independent manner freely and bidirectionally along dsDNA. Initially characterized for its ability to contact the catalytic subunit of DNA polymerase III (Pol III), a complex, multichain enzyme responsible for most of the replicative synthesis in bacteria; Pol III exhibits 3'-5' exonuclease proofreading activity. The beta chain is required for initiation of replication as well as for processivity of DNA replication.</text>
</comment>
<dbReference type="GO" id="GO:0003887">
    <property type="term" value="F:DNA-directed DNA polymerase activity"/>
    <property type="evidence" value="ECO:0007669"/>
    <property type="project" value="UniProtKB-EC"/>
</dbReference>
<evidence type="ECO:0000256" key="5">
    <source>
        <dbReference type="ARBA" id="ARBA00022679"/>
    </source>
</evidence>
<evidence type="ECO:0000256" key="3">
    <source>
        <dbReference type="ARBA" id="ARBA00021035"/>
    </source>
</evidence>
<keyword evidence="6 10" id="KW-0548">Nucleotidyltransferase</keyword>
<dbReference type="Gene3D" id="3.10.150.10">
    <property type="entry name" value="DNA Polymerase III, subunit A, domain 2"/>
    <property type="match status" value="1"/>
</dbReference>
<accession>A0ABW6ZPU3</accession>
<dbReference type="SUPFAM" id="SSF55979">
    <property type="entry name" value="DNA clamp"/>
    <property type="match status" value="3"/>
</dbReference>
<dbReference type="CDD" id="cd00140">
    <property type="entry name" value="beta_clamp"/>
    <property type="match status" value="1"/>
</dbReference>
<evidence type="ECO:0000256" key="1">
    <source>
        <dbReference type="ARBA" id="ARBA00004496"/>
    </source>
</evidence>
<name>A0ABW6ZPU3_9HYPH</name>
<keyword evidence="7 10" id="KW-0235">DNA replication</keyword>
<feature type="domain" description="DNA polymerase III beta sliding clamp N-terminal" evidence="11">
    <location>
        <begin position="1"/>
        <end position="118"/>
    </location>
</feature>
<dbReference type="InterPro" id="IPR022635">
    <property type="entry name" value="DNA_polIII_beta_C"/>
</dbReference>
<proteinExistence type="inferred from homology"/>
<organism evidence="14 15">
    <name type="scientific">Xanthobacter oligotrophicus</name>
    <dbReference type="NCBI Taxonomy" id="2607286"/>
    <lineage>
        <taxon>Bacteria</taxon>
        <taxon>Pseudomonadati</taxon>
        <taxon>Pseudomonadota</taxon>
        <taxon>Alphaproteobacteria</taxon>
        <taxon>Hyphomicrobiales</taxon>
        <taxon>Xanthobacteraceae</taxon>
        <taxon>Xanthobacter</taxon>
    </lineage>
</organism>
<dbReference type="InterPro" id="IPR022634">
    <property type="entry name" value="DNA_polIII_beta_N"/>
</dbReference>
<evidence type="ECO:0000256" key="7">
    <source>
        <dbReference type="ARBA" id="ARBA00022705"/>
    </source>
</evidence>
<keyword evidence="5 10" id="KW-0808">Transferase</keyword>
<evidence type="ECO:0000256" key="4">
    <source>
        <dbReference type="ARBA" id="ARBA00022490"/>
    </source>
</evidence>
<protein>
    <recommendedName>
        <fullName evidence="3 10">Beta sliding clamp</fullName>
    </recommendedName>
</protein>
<dbReference type="Proteomes" id="UP001604002">
    <property type="component" value="Unassembled WGS sequence"/>
</dbReference>
<comment type="subcellular location">
    <subcellularLocation>
        <location evidence="1 10">Cytoplasm</location>
    </subcellularLocation>
</comment>
<dbReference type="PANTHER" id="PTHR30478">
    <property type="entry name" value="DNA POLYMERASE III SUBUNIT BETA"/>
    <property type="match status" value="1"/>
</dbReference>
<dbReference type="RefSeq" id="WP_393990826.1">
    <property type="nucleotide sequence ID" value="NZ_JBAFVH010000001.1"/>
</dbReference>
<evidence type="ECO:0000259" key="12">
    <source>
        <dbReference type="Pfam" id="PF02767"/>
    </source>
</evidence>
<gene>
    <name evidence="14" type="primary">dnaN</name>
    <name evidence="14" type="ORF">V5F32_01015</name>
</gene>
<keyword evidence="15" id="KW-1185">Reference proteome</keyword>
<evidence type="ECO:0000259" key="11">
    <source>
        <dbReference type="Pfam" id="PF00712"/>
    </source>
</evidence>
<dbReference type="Pfam" id="PF02767">
    <property type="entry name" value="DNA_pol3_beta_2"/>
    <property type="match status" value="1"/>
</dbReference>
<comment type="subunit">
    <text evidence="10">Forms a ring-shaped head-to-tail homodimer around DNA.</text>
</comment>
<dbReference type="InterPro" id="IPR022637">
    <property type="entry name" value="DNA_polIII_beta_cen"/>
</dbReference>
<dbReference type="EMBL" id="JBAFVH010000001">
    <property type="protein sequence ID" value="MFG1370738.1"/>
    <property type="molecule type" value="Genomic_DNA"/>
</dbReference>
<dbReference type="Pfam" id="PF02768">
    <property type="entry name" value="DNA_pol3_beta_3"/>
    <property type="match status" value="1"/>
</dbReference>
<comment type="similarity">
    <text evidence="2 10">Belongs to the beta sliding clamp family.</text>
</comment>
<evidence type="ECO:0000313" key="14">
    <source>
        <dbReference type="EMBL" id="MFG1370738.1"/>
    </source>
</evidence>
<evidence type="ECO:0000256" key="9">
    <source>
        <dbReference type="ARBA" id="ARBA00023125"/>
    </source>
</evidence>
<sequence>MKLTIPRDALLSAIERARHVIERRNTIPILSNVLLKARDAALALTGTNLDMEVRTTAAAEISTPGAVTVPAQVLYDFVRKLPEGAQVQVEALSSSLLIKSGRSRVTLNTMPDADFPELAAGDFPNTFDLHAATLATMIERVSFAISSEETRYYLNGIYLHVPAEPDAPEQAQSAVANGATTSDGPCLRAVATDGHRLARHQVLAPEGAAGMAGIILPRKAVLEIVRLLKPLGEEKVTLAVSTTKLRLTAGVTTLTTKLIDGTFPDYGRVIPAGNDKLAAMETAALAASVDRVTTVTSDRGRAVKFSFAAGQPLTLSVRNPDSGDAADEVDGTFEGEPLEIGFNGKYVLEILSAMPGKQMRVALGDPGSPALFTPEGDDTSLFVLMPMRV</sequence>
<feature type="domain" description="DNA polymerase III beta sliding clamp central" evidence="12">
    <location>
        <begin position="129"/>
        <end position="265"/>
    </location>
</feature>
<dbReference type="InterPro" id="IPR001001">
    <property type="entry name" value="DNA_polIII_beta"/>
</dbReference>
<reference evidence="14 15" key="1">
    <citation type="submission" date="2024-02" db="EMBL/GenBank/DDBJ databases">
        <title>Expansion and revision of Xanthobacter and proposal of Roseixanthobacter gen. nov.</title>
        <authorList>
            <person name="Soltysiak M.P.M."/>
            <person name="Jalihal A."/>
            <person name="Ory A."/>
            <person name="Chrisophersen C."/>
            <person name="Lee A.D."/>
            <person name="Boulton J."/>
            <person name="Springer M."/>
        </authorList>
    </citation>
    <scope>NUCLEOTIDE SEQUENCE [LARGE SCALE GENOMIC DNA]</scope>
    <source>
        <strain evidence="14 15">23A</strain>
    </source>
</reference>
<dbReference type="PANTHER" id="PTHR30478:SF0">
    <property type="entry name" value="BETA SLIDING CLAMP"/>
    <property type="match status" value="1"/>
</dbReference>
<comment type="caution">
    <text evidence="14">The sequence shown here is derived from an EMBL/GenBank/DDBJ whole genome shotgun (WGS) entry which is preliminary data.</text>
</comment>
<evidence type="ECO:0000313" key="15">
    <source>
        <dbReference type="Proteomes" id="UP001604002"/>
    </source>
</evidence>
<feature type="domain" description="DNA polymerase III beta sliding clamp C-terminal" evidence="13">
    <location>
        <begin position="268"/>
        <end position="388"/>
    </location>
</feature>
<keyword evidence="8 10" id="KW-0239">DNA-directed DNA polymerase</keyword>
<evidence type="ECO:0000256" key="10">
    <source>
        <dbReference type="PIRNR" id="PIRNR000804"/>
    </source>
</evidence>
<dbReference type="NCBIfam" id="TIGR00663">
    <property type="entry name" value="dnan"/>
    <property type="match status" value="1"/>
</dbReference>
<evidence type="ECO:0000256" key="8">
    <source>
        <dbReference type="ARBA" id="ARBA00022932"/>
    </source>
</evidence>
<evidence type="ECO:0000256" key="6">
    <source>
        <dbReference type="ARBA" id="ARBA00022695"/>
    </source>
</evidence>
<dbReference type="Pfam" id="PF00712">
    <property type="entry name" value="DNA_pol3_beta"/>
    <property type="match status" value="1"/>
</dbReference>
<evidence type="ECO:0000259" key="13">
    <source>
        <dbReference type="Pfam" id="PF02768"/>
    </source>
</evidence>
<keyword evidence="9" id="KW-0238">DNA-binding</keyword>